<gene>
    <name evidence="6" type="ORF">SAMN02745247_01132</name>
</gene>
<dbReference type="GO" id="GO:0005524">
    <property type="term" value="F:ATP binding"/>
    <property type="evidence" value="ECO:0007669"/>
    <property type="project" value="UniProtKB-KW"/>
</dbReference>
<dbReference type="AlphaFoldDB" id="A0A1M7S6C1"/>
<reference evidence="6 7" key="1">
    <citation type="submission" date="2016-12" db="EMBL/GenBank/DDBJ databases">
        <authorList>
            <person name="Song W.-J."/>
            <person name="Kurnit D.M."/>
        </authorList>
    </citation>
    <scope>NUCLEOTIDE SEQUENCE [LARGE SCALE GENOMIC DNA]</scope>
    <source>
        <strain evidence="6 7">DSM 14810</strain>
    </source>
</reference>
<evidence type="ECO:0000256" key="2">
    <source>
        <dbReference type="ARBA" id="ARBA00022801"/>
    </source>
</evidence>
<feature type="domain" description="SF3 helicase" evidence="5">
    <location>
        <begin position="146"/>
        <end position="302"/>
    </location>
</feature>
<dbReference type="InterPro" id="IPR006500">
    <property type="entry name" value="Helicase_put_C_phage/plasmid"/>
</dbReference>
<dbReference type="Proteomes" id="UP000184097">
    <property type="component" value="Unassembled WGS sequence"/>
</dbReference>
<dbReference type="PANTHER" id="PTHR35372:SF2">
    <property type="entry name" value="SF3 HELICASE DOMAIN-CONTAINING PROTEIN"/>
    <property type="match status" value="1"/>
</dbReference>
<dbReference type="RefSeq" id="WP_072701996.1">
    <property type="nucleotide sequence ID" value="NZ_FRDH01000004.1"/>
</dbReference>
<dbReference type="InterPro" id="IPR014015">
    <property type="entry name" value="Helicase_SF3_DNA-vir"/>
</dbReference>
<dbReference type="InterPro" id="IPR004968">
    <property type="entry name" value="DNA_primase/NTPase_C"/>
</dbReference>
<dbReference type="EMBL" id="FRDH01000004">
    <property type="protein sequence ID" value="SHN54001.1"/>
    <property type="molecule type" value="Genomic_DNA"/>
</dbReference>
<name>A0A1M7S6C1_9FIRM</name>
<accession>A0A1M7S6C1</accession>
<protein>
    <submittedName>
        <fullName evidence="6">Putative DNA primase/helicase</fullName>
    </submittedName>
</protein>
<dbReference type="PROSITE" id="PS51206">
    <property type="entry name" value="SF3_HELICASE_1"/>
    <property type="match status" value="1"/>
</dbReference>
<evidence type="ECO:0000256" key="3">
    <source>
        <dbReference type="ARBA" id="ARBA00022806"/>
    </source>
</evidence>
<keyword evidence="2" id="KW-0378">Hydrolase</keyword>
<evidence type="ECO:0000313" key="7">
    <source>
        <dbReference type="Proteomes" id="UP000184097"/>
    </source>
</evidence>
<evidence type="ECO:0000256" key="1">
    <source>
        <dbReference type="ARBA" id="ARBA00022741"/>
    </source>
</evidence>
<keyword evidence="3 6" id="KW-0347">Helicase</keyword>
<dbReference type="PANTHER" id="PTHR35372">
    <property type="entry name" value="ATP BINDING PROTEIN-RELATED"/>
    <property type="match status" value="1"/>
</dbReference>
<organism evidence="6 7">
    <name type="scientific">Butyrivibrio hungatei DSM 14810</name>
    <dbReference type="NCBI Taxonomy" id="1121132"/>
    <lineage>
        <taxon>Bacteria</taxon>
        <taxon>Bacillati</taxon>
        <taxon>Bacillota</taxon>
        <taxon>Clostridia</taxon>
        <taxon>Lachnospirales</taxon>
        <taxon>Lachnospiraceae</taxon>
        <taxon>Butyrivibrio</taxon>
    </lineage>
</organism>
<dbReference type="InterPro" id="IPR051620">
    <property type="entry name" value="ORF904-like_C"/>
</dbReference>
<dbReference type="Pfam" id="PF03288">
    <property type="entry name" value="Pox_D5"/>
    <property type="match status" value="1"/>
</dbReference>
<dbReference type="SUPFAM" id="SSF46785">
    <property type="entry name" value="Winged helix' DNA-binding domain"/>
    <property type="match status" value="1"/>
</dbReference>
<evidence type="ECO:0000313" key="6">
    <source>
        <dbReference type="EMBL" id="SHN54001.1"/>
    </source>
</evidence>
<dbReference type="InterPro" id="IPR027417">
    <property type="entry name" value="P-loop_NTPase"/>
</dbReference>
<keyword evidence="4" id="KW-0067">ATP-binding</keyword>
<dbReference type="InterPro" id="IPR036390">
    <property type="entry name" value="WH_DNA-bd_sf"/>
</dbReference>
<proteinExistence type="predicted"/>
<evidence type="ECO:0000256" key="4">
    <source>
        <dbReference type="ARBA" id="ARBA00022840"/>
    </source>
</evidence>
<dbReference type="InterPro" id="IPR045455">
    <property type="entry name" value="NrS-1_pol-like_helicase"/>
</dbReference>
<dbReference type="GO" id="GO:0016787">
    <property type="term" value="F:hydrolase activity"/>
    <property type="evidence" value="ECO:0007669"/>
    <property type="project" value="UniProtKB-KW"/>
</dbReference>
<keyword evidence="1" id="KW-0547">Nucleotide-binding</keyword>
<dbReference type="Pfam" id="PF19263">
    <property type="entry name" value="DUF5906"/>
    <property type="match status" value="1"/>
</dbReference>
<evidence type="ECO:0000259" key="5">
    <source>
        <dbReference type="PROSITE" id="PS51206"/>
    </source>
</evidence>
<dbReference type="GO" id="GO:0004386">
    <property type="term" value="F:helicase activity"/>
    <property type="evidence" value="ECO:0007669"/>
    <property type="project" value="UniProtKB-KW"/>
</dbReference>
<dbReference type="NCBIfam" id="TIGR01613">
    <property type="entry name" value="primase_Cterm"/>
    <property type="match status" value="1"/>
</dbReference>
<dbReference type="Gene3D" id="3.40.50.300">
    <property type="entry name" value="P-loop containing nucleotide triphosphate hydrolases"/>
    <property type="match status" value="1"/>
</dbReference>
<sequence length="444" mass="51173">MEKNQSGADEFPVWWDGKQLDESAFCEWFAYKHELMFVGSQFFDIDGILSEERLSKEILEDIEPYIKSNLSNRVRKLVDVLKLKNMAESLPMQEDRVHFHNGTYFLEGGFIPEKEFCANRLPVDYVADAKEPKQWLGFLAQLLYEEDIPTLQEFMGYCMIPTTKVQEMLIMVGSGGEGKSRIGLIMKQILGDNMNIGSVAKLATNRFCVADQEGKLLMVDDDMKMEALPDTNILKAVVTMEDKMDLERKGKQSYQGYLYVRLMAFGNGTLSSLYDRSDGFYRRQTILKVRDRDPDRVDDKSLIDKLKREKEAIAMWALEGLLRLVKNGFHITKSERAKKNLEESRRADDNILDFFDSDGYLLFQKDAEIPTKDLYDIYMEWCEDNGEKPRVLNSFSKFLRENADKYGLVYDKNLQLRNGKKVRGYHGVCRHPGPCPFDNAVGAA</sequence>